<evidence type="ECO:0000259" key="1">
    <source>
        <dbReference type="PROSITE" id="PS50206"/>
    </source>
</evidence>
<gene>
    <name evidence="2" type="ORF">I8U20_09365</name>
</gene>
<dbReference type="InterPro" id="IPR036873">
    <property type="entry name" value="Rhodanese-like_dom_sf"/>
</dbReference>
<feature type="domain" description="Rhodanese" evidence="1">
    <location>
        <begin position="19"/>
        <end position="102"/>
    </location>
</feature>
<dbReference type="PANTHER" id="PTHR43031:SF17">
    <property type="entry name" value="SULFURTRANSFERASE YTWF-RELATED"/>
    <property type="match status" value="1"/>
</dbReference>
<sequence length="102" mass="11654">MKKNIPTITPQELEHRLQKGENLNIIDVREEEEVLQGKIPEAKHIALGALPDRLHELDPSMEYIMVCRSGSRSERACEFLQEQGFKVKNLVGGMLAWEGKTR</sequence>
<protein>
    <submittedName>
        <fullName evidence="2">Rhodanese-like domain-containing protein</fullName>
    </submittedName>
</protein>
<dbReference type="SUPFAM" id="SSF52821">
    <property type="entry name" value="Rhodanese/Cell cycle control phosphatase"/>
    <property type="match status" value="1"/>
</dbReference>
<comment type="caution">
    <text evidence="2">The sequence shown here is derived from an EMBL/GenBank/DDBJ whole genome shotgun (WGS) entry which is preliminary data.</text>
</comment>
<accession>A0A8I1AEC0</accession>
<dbReference type="AlphaFoldDB" id="A0A8I1AEC0"/>
<name>A0A8I1AEC0_THEIN</name>
<dbReference type="Gene3D" id="3.40.250.10">
    <property type="entry name" value="Rhodanese-like domain"/>
    <property type="match status" value="1"/>
</dbReference>
<evidence type="ECO:0000313" key="2">
    <source>
        <dbReference type="EMBL" id="MBH8595540.1"/>
    </source>
</evidence>
<dbReference type="EMBL" id="JAECVW010000004">
    <property type="protein sequence ID" value="MBH8595540.1"/>
    <property type="molecule type" value="Genomic_DNA"/>
</dbReference>
<dbReference type="InterPro" id="IPR050229">
    <property type="entry name" value="GlpE_sulfurtransferase"/>
</dbReference>
<evidence type="ECO:0000313" key="3">
    <source>
        <dbReference type="Proteomes" id="UP000633619"/>
    </source>
</evidence>
<dbReference type="RefSeq" id="WP_181733048.1">
    <property type="nucleotide sequence ID" value="NZ_JACEIR010000017.1"/>
</dbReference>
<dbReference type="PROSITE" id="PS50206">
    <property type="entry name" value="RHODANESE_3"/>
    <property type="match status" value="1"/>
</dbReference>
<reference evidence="2 3" key="1">
    <citation type="submission" date="2020-12" db="EMBL/GenBank/DDBJ databases">
        <title>WGS of Thermoactinomyces spp.</title>
        <authorList>
            <person name="Cheng K."/>
        </authorList>
    </citation>
    <scope>NUCLEOTIDE SEQUENCE [LARGE SCALE GENOMIC DNA]</scope>
    <source>
        <strain evidence="3">CICC 10671\DSM 43846</strain>
    </source>
</reference>
<organism evidence="2 3">
    <name type="scientific">Thermoactinomyces intermedius</name>
    <dbReference type="NCBI Taxonomy" id="2024"/>
    <lineage>
        <taxon>Bacteria</taxon>
        <taxon>Bacillati</taxon>
        <taxon>Bacillota</taxon>
        <taxon>Bacilli</taxon>
        <taxon>Bacillales</taxon>
        <taxon>Thermoactinomycetaceae</taxon>
        <taxon>Thermoactinomyces</taxon>
    </lineage>
</organism>
<dbReference type="Proteomes" id="UP000633619">
    <property type="component" value="Unassembled WGS sequence"/>
</dbReference>
<keyword evidence="3" id="KW-1185">Reference proteome</keyword>
<dbReference type="Pfam" id="PF00581">
    <property type="entry name" value="Rhodanese"/>
    <property type="match status" value="1"/>
</dbReference>
<dbReference type="InterPro" id="IPR001763">
    <property type="entry name" value="Rhodanese-like_dom"/>
</dbReference>
<dbReference type="CDD" id="cd00158">
    <property type="entry name" value="RHOD"/>
    <property type="match status" value="1"/>
</dbReference>
<dbReference type="SMART" id="SM00450">
    <property type="entry name" value="RHOD"/>
    <property type="match status" value="1"/>
</dbReference>
<dbReference type="PANTHER" id="PTHR43031">
    <property type="entry name" value="FAD-DEPENDENT OXIDOREDUCTASE"/>
    <property type="match status" value="1"/>
</dbReference>
<proteinExistence type="predicted"/>